<keyword evidence="2" id="KW-0812">Transmembrane</keyword>
<feature type="compositionally biased region" description="Low complexity" evidence="1">
    <location>
        <begin position="66"/>
        <end position="87"/>
    </location>
</feature>
<evidence type="ECO:0000256" key="1">
    <source>
        <dbReference type="SAM" id="MobiDB-lite"/>
    </source>
</evidence>
<dbReference type="Proteomes" id="UP000007177">
    <property type="component" value="Chromosome"/>
</dbReference>
<name>H6LKD2_ACEWD</name>
<evidence type="ECO:0008006" key="6">
    <source>
        <dbReference type="Google" id="ProtNLM"/>
    </source>
</evidence>
<protein>
    <recommendedName>
        <fullName evidence="6">Gram-positive cocci surface proteins LPxTG domain-containing protein</fullName>
    </recommendedName>
</protein>
<proteinExistence type="predicted"/>
<evidence type="ECO:0000313" key="4">
    <source>
        <dbReference type="EMBL" id="AFA47522.1"/>
    </source>
</evidence>
<sequence length="430" mass="44228">MSKLMALLLVMLMVLMLIPASAFAAEAVQEEPTLVVLAVDGGAADEILTTAVETPAVETPAVETSTVETPAVETPAVETPAVETPAVETPAVEAPVVEGLAATESAVPVVAAPVVETQATEQEGIEVKAVPALGLWRDSTTFIDVLLNAIGADYSYDAVTNALTLNDFVGREIDATDMGSNFAMILKGTNIVATDIDSAIDVIGNLTISGDGELTAIGQHVGIHVLNGDMVINDGGIQAIAMADVDDAYGILVENGNLTINDGYIDATAINTGIGQAFGIWADNDLVVNGGNIDVVTDTVSGPTIGIGAGDDAIFNGGYTTVRSSTETGVATALLADSWVIIRGGILDLQALGGDDPLAIYGAQGVYISPEYGDVDLTASHLYLEPHYSQASTNPKTGRPDMSQSALMAVMGLLALLGTAYLIKRKNVNA</sequence>
<keyword evidence="2" id="KW-0472">Membrane</keyword>
<organism evidence="4 5">
    <name type="scientific">Acetobacterium woodii (strain ATCC 29683 / DSM 1030 / JCM 2381 / KCTC 1655 / WB1)</name>
    <dbReference type="NCBI Taxonomy" id="931626"/>
    <lineage>
        <taxon>Bacteria</taxon>
        <taxon>Bacillati</taxon>
        <taxon>Bacillota</taxon>
        <taxon>Clostridia</taxon>
        <taxon>Eubacteriales</taxon>
        <taxon>Eubacteriaceae</taxon>
        <taxon>Acetobacterium</taxon>
    </lineage>
</organism>
<feature type="region of interest" description="Disordered" evidence="1">
    <location>
        <begin position="63"/>
        <end position="87"/>
    </location>
</feature>
<feature type="signal peptide" evidence="3">
    <location>
        <begin position="1"/>
        <end position="24"/>
    </location>
</feature>
<dbReference type="KEGG" id="awo:Awo_c07280"/>
<feature type="transmembrane region" description="Helical" evidence="2">
    <location>
        <begin position="405"/>
        <end position="423"/>
    </location>
</feature>
<dbReference type="STRING" id="931626.Awo_c07280"/>
<evidence type="ECO:0000256" key="3">
    <source>
        <dbReference type="SAM" id="SignalP"/>
    </source>
</evidence>
<keyword evidence="5" id="KW-1185">Reference proteome</keyword>
<keyword evidence="3" id="KW-0732">Signal</keyword>
<dbReference type="EMBL" id="CP002987">
    <property type="protein sequence ID" value="AFA47522.1"/>
    <property type="molecule type" value="Genomic_DNA"/>
</dbReference>
<reference evidence="5" key="1">
    <citation type="submission" date="2011-07" db="EMBL/GenBank/DDBJ databases">
        <title>Complete genome sequence of Acetobacterium woodii.</title>
        <authorList>
            <person name="Poehlein A."/>
            <person name="Schmidt S."/>
            <person name="Kaster A.-K."/>
            <person name="Goenrich M."/>
            <person name="Vollmers J."/>
            <person name="Thuermer A."/>
            <person name="Gottschalk G."/>
            <person name="Thauer R.K."/>
            <person name="Daniel R."/>
            <person name="Mueller V."/>
        </authorList>
    </citation>
    <scope>NUCLEOTIDE SEQUENCE [LARGE SCALE GENOMIC DNA]</scope>
    <source>
        <strain evidence="5">ATCC 29683 / DSM 1030 / JCM 2381 / KCTC 1655 / WB1</strain>
    </source>
</reference>
<gene>
    <name evidence="4" type="ordered locus">Awo_c07280</name>
</gene>
<dbReference type="AlphaFoldDB" id="H6LKD2"/>
<reference evidence="4 5" key="2">
    <citation type="journal article" date="2012" name="PLoS ONE">
        <title>An ancient pathway combining carbon dioxide fixation with the generation and utilization of a sodium ion gradient for ATP synthesis.</title>
        <authorList>
            <person name="Poehlein A."/>
            <person name="Schmidt S."/>
            <person name="Kaster A.K."/>
            <person name="Goenrich M."/>
            <person name="Vollmers J."/>
            <person name="Thurmer A."/>
            <person name="Bertsch J."/>
            <person name="Schuchmann K."/>
            <person name="Voigt B."/>
            <person name="Hecker M."/>
            <person name="Daniel R."/>
            <person name="Thauer R.K."/>
            <person name="Gottschalk G."/>
            <person name="Muller V."/>
        </authorList>
    </citation>
    <scope>NUCLEOTIDE SEQUENCE [LARGE SCALE GENOMIC DNA]</scope>
    <source>
        <strain evidence="5">ATCC 29683 / DSM 1030 / JCM 2381 / KCTC 1655 / WB1</strain>
    </source>
</reference>
<evidence type="ECO:0000256" key="2">
    <source>
        <dbReference type="SAM" id="Phobius"/>
    </source>
</evidence>
<feature type="chain" id="PRO_5003604289" description="Gram-positive cocci surface proteins LPxTG domain-containing protein" evidence="3">
    <location>
        <begin position="25"/>
        <end position="430"/>
    </location>
</feature>
<evidence type="ECO:0000313" key="5">
    <source>
        <dbReference type="Proteomes" id="UP000007177"/>
    </source>
</evidence>
<dbReference type="HOGENOM" id="CLU_637164_0_0_9"/>
<keyword evidence="2" id="KW-1133">Transmembrane helix</keyword>
<accession>H6LKD2</accession>